<protein>
    <submittedName>
        <fullName evidence="2">Uncharacterized protein</fullName>
    </submittedName>
</protein>
<feature type="region of interest" description="Disordered" evidence="1">
    <location>
        <begin position="58"/>
        <end position="78"/>
    </location>
</feature>
<keyword evidence="3" id="KW-1185">Reference proteome</keyword>
<accession>A0A498PV10</accession>
<reference evidence="2 3" key="1">
    <citation type="submission" date="2018-09" db="EMBL/GenBank/DDBJ databases">
        <authorList>
            <person name="Tagini F."/>
        </authorList>
    </citation>
    <scope>NUCLEOTIDE SEQUENCE [LARGE SCALE GENOMIC DNA]</scope>
    <source>
        <strain evidence="2 3">MK136</strain>
    </source>
</reference>
<dbReference type="Proteomes" id="UP000273307">
    <property type="component" value="Unassembled WGS sequence"/>
</dbReference>
<feature type="compositionally biased region" description="Low complexity" evidence="1">
    <location>
        <begin position="66"/>
        <end position="76"/>
    </location>
</feature>
<evidence type="ECO:0000256" key="1">
    <source>
        <dbReference type="SAM" id="MobiDB-lite"/>
    </source>
</evidence>
<gene>
    <name evidence="2" type="ORF">LAUMK136_02014</name>
</gene>
<name>A0A498PV10_9MYCO</name>
<proteinExistence type="predicted"/>
<organism evidence="2 3">
    <name type="scientific">Mycobacterium attenuatum</name>
    <dbReference type="NCBI Taxonomy" id="2341086"/>
    <lineage>
        <taxon>Bacteria</taxon>
        <taxon>Bacillati</taxon>
        <taxon>Actinomycetota</taxon>
        <taxon>Actinomycetes</taxon>
        <taxon>Mycobacteriales</taxon>
        <taxon>Mycobacteriaceae</taxon>
        <taxon>Mycobacterium</taxon>
    </lineage>
</organism>
<evidence type="ECO:0000313" key="3">
    <source>
        <dbReference type="Proteomes" id="UP000273307"/>
    </source>
</evidence>
<dbReference type="EMBL" id="UPHP01000045">
    <property type="protein sequence ID" value="VBA37588.1"/>
    <property type="molecule type" value="Genomic_DNA"/>
</dbReference>
<sequence length="92" mass="9771">MSFMGTHPEVIRIGTKRRECHRGATNSRGGPNRFEIGISLDRKIIGCPSQKCHTVAARPKAMHGQSSGTSTASGASHDVAEGADVTIAWKVV</sequence>
<dbReference type="AlphaFoldDB" id="A0A498PV10"/>
<evidence type="ECO:0000313" key="2">
    <source>
        <dbReference type="EMBL" id="VBA37588.1"/>
    </source>
</evidence>